<name>F2KRR3_ARCVS</name>
<dbReference type="AlphaFoldDB" id="F2KRR3"/>
<dbReference type="EMBL" id="CP002588">
    <property type="protein sequence ID" value="AEA47927.1"/>
    <property type="molecule type" value="Genomic_DNA"/>
</dbReference>
<dbReference type="Pfam" id="PF01751">
    <property type="entry name" value="Toprim"/>
    <property type="match status" value="1"/>
</dbReference>
<evidence type="ECO:0000313" key="4">
    <source>
        <dbReference type="Proteomes" id="UP000008136"/>
    </source>
</evidence>
<sequence length="132" mass="15218">MNLEEFFEFVEIIDELRVRAEEGAVIIVEGSKDVEALRELGVQGEILKASALPTPLIVDEVGAREVIILTDWDRRGEILEKDLVRKFSSWGITPDVRIRKRLFALISKEITSIENLSAYYFRVRDELGRKRI</sequence>
<keyword evidence="4" id="KW-1185">Reference proteome</keyword>
<dbReference type="KEGG" id="ave:Arcve_1934"/>
<dbReference type="OrthoDB" id="56459at2157"/>
<dbReference type="PROSITE" id="PS50880">
    <property type="entry name" value="TOPRIM"/>
    <property type="match status" value="1"/>
</dbReference>
<reference evidence="3 4" key="1">
    <citation type="submission" date="2011-03" db="EMBL/GenBank/DDBJ databases">
        <title>The complete genome of Archaeoglobus veneficus SNP6.</title>
        <authorList>
            <consortium name="US DOE Joint Genome Institute (JGI-PGF)"/>
            <person name="Lucas S."/>
            <person name="Copeland A."/>
            <person name="Lapidus A."/>
            <person name="Bruce D."/>
            <person name="Goodwin L."/>
            <person name="Pitluck S."/>
            <person name="Kyrpides N."/>
            <person name="Mavromatis K."/>
            <person name="Pagani I."/>
            <person name="Ivanova N."/>
            <person name="Mikhailova N."/>
            <person name="Lu M."/>
            <person name="Detter J.C."/>
            <person name="Tapia R."/>
            <person name="Han C."/>
            <person name="Land M."/>
            <person name="Hauser L."/>
            <person name="Markowitz V."/>
            <person name="Cheng J.-F."/>
            <person name="Hugenholtz P."/>
            <person name="Woyke T."/>
            <person name="Wu D."/>
            <person name="Spring S."/>
            <person name="Brambilla E."/>
            <person name="Klenk H.-P."/>
            <person name="Eisen J.A."/>
        </authorList>
    </citation>
    <scope>NUCLEOTIDE SEQUENCE [LARGE SCALE GENOMIC DNA]</scope>
    <source>
        <strain>SNP6</strain>
    </source>
</reference>
<dbReference type="PANTHER" id="PTHR39964:SF2">
    <property type="entry name" value="UPF0292 PROTEIN MJ1624"/>
    <property type="match status" value="1"/>
</dbReference>
<dbReference type="Proteomes" id="UP000008136">
    <property type="component" value="Chromosome"/>
</dbReference>
<gene>
    <name evidence="3" type="ordered locus">Arcve_1934</name>
</gene>
<accession>F2KRR3</accession>
<dbReference type="InterPro" id="IPR022972">
    <property type="entry name" value="UPF0292"/>
</dbReference>
<dbReference type="HAMAP" id="MF_01095">
    <property type="entry name" value="UPF0292"/>
    <property type="match status" value="1"/>
</dbReference>
<evidence type="ECO:0000256" key="1">
    <source>
        <dbReference type="HAMAP-Rule" id="MF_01095"/>
    </source>
</evidence>
<evidence type="ECO:0000313" key="3">
    <source>
        <dbReference type="EMBL" id="AEA47927.1"/>
    </source>
</evidence>
<dbReference type="Gene3D" id="3.40.1360.10">
    <property type="match status" value="1"/>
</dbReference>
<protein>
    <recommendedName>
        <fullName evidence="1">UPF0292 protein Arcve_1934</fullName>
    </recommendedName>
</protein>
<feature type="domain" description="Toprim" evidence="2">
    <location>
        <begin position="23"/>
        <end position="107"/>
    </location>
</feature>
<dbReference type="eggNOG" id="arCOG01486">
    <property type="taxonomic scope" value="Archaea"/>
</dbReference>
<dbReference type="STRING" id="693661.Arcve_1934"/>
<proteinExistence type="inferred from homology"/>
<organism evidence="3 4">
    <name type="scientific">Archaeoglobus veneficus (strain DSM 11195 / SNP6)</name>
    <dbReference type="NCBI Taxonomy" id="693661"/>
    <lineage>
        <taxon>Archaea</taxon>
        <taxon>Methanobacteriati</taxon>
        <taxon>Methanobacteriota</taxon>
        <taxon>Archaeoglobi</taxon>
        <taxon>Archaeoglobales</taxon>
        <taxon>Archaeoglobaceae</taxon>
        <taxon>Archaeoglobus</taxon>
    </lineage>
</organism>
<dbReference type="SMART" id="SM00493">
    <property type="entry name" value="TOPRIM"/>
    <property type="match status" value="1"/>
</dbReference>
<comment type="similarity">
    <text evidence="1">Belongs to the UPF0292 family.</text>
</comment>
<dbReference type="InterPro" id="IPR006171">
    <property type="entry name" value="TOPRIM_dom"/>
</dbReference>
<dbReference type="SUPFAM" id="SSF110455">
    <property type="entry name" value="Toprim domain"/>
    <property type="match status" value="1"/>
</dbReference>
<dbReference type="GeneID" id="10395066"/>
<evidence type="ECO:0000259" key="2">
    <source>
        <dbReference type="PROSITE" id="PS50880"/>
    </source>
</evidence>
<dbReference type="HOGENOM" id="CLU_140789_0_0_2"/>
<dbReference type="RefSeq" id="WP_013684581.1">
    <property type="nucleotide sequence ID" value="NC_015320.1"/>
</dbReference>
<dbReference type="PANTHER" id="PTHR39964">
    <property type="entry name" value="UPF0292 PROTEIN TK1411"/>
    <property type="match status" value="1"/>
</dbReference>